<evidence type="ECO:0000313" key="2">
    <source>
        <dbReference type="Proteomes" id="UP000259834"/>
    </source>
</evidence>
<reference evidence="1 2" key="1">
    <citation type="submission" date="2018-07" db="EMBL/GenBank/DDBJ databases">
        <authorList>
            <person name="Gillick B.D."/>
            <person name="Moore J."/>
            <person name="Davilla D."/>
            <person name="Asghedom D."/>
            <person name="Smith B.R."/>
            <person name="Klug H."/>
            <person name="Hughes L.E."/>
            <person name="Garlena R.A."/>
            <person name="Russell D.A."/>
            <person name="Pope W.H."/>
            <person name="Jacobs-Sera D."/>
            <person name="Hatfull G.F."/>
        </authorList>
    </citation>
    <scope>NUCLEOTIDE SEQUENCE [LARGE SCALE GENOMIC DNA]</scope>
</reference>
<keyword evidence="2" id="KW-1185">Reference proteome</keyword>
<dbReference type="KEGG" id="vg:55610191"/>
<proteinExistence type="predicted"/>
<evidence type="ECO:0000313" key="1">
    <source>
        <dbReference type="EMBL" id="AXH69690.1"/>
    </source>
</evidence>
<dbReference type="Proteomes" id="UP000259834">
    <property type="component" value="Segment"/>
</dbReference>
<sequence length="51" mass="5956">MIFYAIAKDESRALRSDFRFSSKEETKKKCAEINEKTDGGYFVFELTVKKV</sequence>
<dbReference type="RefSeq" id="YP_009840090.1">
    <property type="nucleotide sequence ID" value="NC_048723.1"/>
</dbReference>
<name>A0A345MGK9_9CAUD</name>
<organism evidence="1 2">
    <name type="scientific">Streptomyces phage LukeCage</name>
    <dbReference type="NCBI Taxonomy" id="2283304"/>
    <lineage>
        <taxon>Viruses</taxon>
        <taxon>Duplodnaviria</taxon>
        <taxon>Heunggongvirae</taxon>
        <taxon>Uroviricota</taxon>
        <taxon>Caudoviricetes</taxon>
        <taxon>Stanwilliamsviridae</taxon>
        <taxon>Boydwoodruffvirinae</taxon>
        <taxon>Karimacvirus</taxon>
        <taxon>Karimacvirus lukecage</taxon>
        <taxon>Streptomyces virus LukeCage</taxon>
    </lineage>
</organism>
<gene>
    <name evidence="1" type="primary">203</name>
    <name evidence="1" type="ORF">SEA_LUKECAGE_203</name>
</gene>
<protein>
    <submittedName>
        <fullName evidence="1">Uncharacterized protein</fullName>
    </submittedName>
</protein>
<dbReference type="GeneID" id="55610191"/>
<dbReference type="EMBL" id="MH590597">
    <property type="protein sequence ID" value="AXH69690.1"/>
    <property type="molecule type" value="Genomic_DNA"/>
</dbReference>
<accession>A0A345MGK9</accession>